<keyword evidence="2" id="KW-1185">Reference proteome</keyword>
<dbReference type="EMBL" id="PISD01000071">
    <property type="protein sequence ID" value="PKG26305.1"/>
    <property type="molecule type" value="Genomic_DNA"/>
</dbReference>
<reference evidence="1 2" key="1">
    <citation type="journal article" date="2010" name="Int. J. Syst. Evol. Microbiol.">
        <title>Bacillus horneckiae sp. nov., isolated from a spacecraft-assembly clean room.</title>
        <authorList>
            <person name="Vaishampayan P."/>
            <person name="Probst A."/>
            <person name="Krishnamurthi S."/>
            <person name="Ghosh S."/>
            <person name="Osman S."/>
            <person name="McDowall A."/>
            <person name="Ruckmani A."/>
            <person name="Mayilraj S."/>
            <person name="Venkateswaran K."/>
        </authorList>
    </citation>
    <scope>NUCLEOTIDE SEQUENCE [LARGE SCALE GENOMIC DNA]</scope>
    <source>
        <strain evidence="2">1PO1SC</strain>
    </source>
</reference>
<accession>A0A2N0Z9V9</accession>
<organism evidence="1 2">
    <name type="scientific">Cytobacillus horneckiae</name>
    <dbReference type="NCBI Taxonomy" id="549687"/>
    <lineage>
        <taxon>Bacteria</taxon>
        <taxon>Bacillati</taxon>
        <taxon>Bacillota</taxon>
        <taxon>Bacilli</taxon>
        <taxon>Bacillales</taxon>
        <taxon>Bacillaceae</taxon>
        <taxon>Cytobacillus</taxon>
    </lineage>
</organism>
<proteinExistence type="predicted"/>
<feature type="non-terminal residue" evidence="1">
    <location>
        <position position="1"/>
    </location>
</feature>
<gene>
    <name evidence="1" type="ORF">CWS20_24695</name>
</gene>
<name>A0A2N0Z9V9_9BACI</name>
<evidence type="ECO:0000313" key="2">
    <source>
        <dbReference type="Proteomes" id="UP000233343"/>
    </source>
</evidence>
<dbReference type="AlphaFoldDB" id="A0A2N0Z9V9"/>
<evidence type="ECO:0000313" key="1">
    <source>
        <dbReference type="EMBL" id="PKG26305.1"/>
    </source>
</evidence>
<protein>
    <submittedName>
        <fullName evidence="1">Uncharacterized protein</fullName>
    </submittedName>
</protein>
<dbReference type="Proteomes" id="UP000233343">
    <property type="component" value="Unassembled WGS sequence"/>
</dbReference>
<sequence length="79" mass="9335">EEKVSHHPFAVQSIAEGRIEGVSPPVRRPKYDRRSNRRLHNPRVLEIMSHSKIKVENIPCPNKNIYFIIKPAKRVRREK</sequence>
<comment type="caution">
    <text evidence="1">The sequence shown here is derived from an EMBL/GenBank/DDBJ whole genome shotgun (WGS) entry which is preliminary data.</text>
</comment>